<reference evidence="2" key="1">
    <citation type="submission" date="2020-07" db="EMBL/GenBank/DDBJ databases">
        <title>Huge and variable diversity of episymbiotic CPR bacteria and DPANN archaea in groundwater ecosystems.</title>
        <authorList>
            <person name="He C.Y."/>
            <person name="Keren R."/>
            <person name="Whittaker M."/>
            <person name="Farag I.F."/>
            <person name="Doudna J."/>
            <person name="Cate J.H.D."/>
            <person name="Banfield J.F."/>
        </authorList>
    </citation>
    <scope>NUCLEOTIDE SEQUENCE</scope>
    <source>
        <strain evidence="2">NC_groundwater_580_Pr5_B-0.1um_64_19</strain>
    </source>
</reference>
<dbReference type="AlphaFoldDB" id="A0A932A8S5"/>
<organism evidence="2 3">
    <name type="scientific">Candidatus Korobacter versatilis</name>
    <dbReference type="NCBI Taxonomy" id="658062"/>
    <lineage>
        <taxon>Bacteria</taxon>
        <taxon>Pseudomonadati</taxon>
        <taxon>Acidobacteriota</taxon>
        <taxon>Terriglobia</taxon>
        <taxon>Terriglobales</taxon>
        <taxon>Candidatus Korobacteraceae</taxon>
        <taxon>Candidatus Korobacter</taxon>
    </lineage>
</organism>
<feature type="domain" description="NAD-dependent epimerase/dehydratase" evidence="1">
    <location>
        <begin position="9"/>
        <end position="261"/>
    </location>
</feature>
<proteinExistence type="predicted"/>
<dbReference type="InterPro" id="IPR050177">
    <property type="entry name" value="Lipid_A_modif_metabolic_enz"/>
</dbReference>
<dbReference type="InterPro" id="IPR036291">
    <property type="entry name" value="NAD(P)-bd_dom_sf"/>
</dbReference>
<gene>
    <name evidence="2" type="ORF">HYX28_08470</name>
</gene>
<protein>
    <submittedName>
        <fullName evidence="2">NAD-dependent epimerase/dehydratase family protein</fullName>
    </submittedName>
</protein>
<dbReference type="Pfam" id="PF01370">
    <property type="entry name" value="Epimerase"/>
    <property type="match status" value="1"/>
</dbReference>
<evidence type="ECO:0000313" key="2">
    <source>
        <dbReference type="EMBL" id="MBI2678801.1"/>
    </source>
</evidence>
<sequence length="366" mass="40092">MAESGKPRVLVTGVAGNLGLRLLPELRDFDVVGVDMHAPAVALHDFRAIDLGDESSCPRLVELLRDTRASAVIHLAFVIDPVRTGVLDVPRMWQINVAGTARVMEAIAEVNRMGGGIARFIFPSSVSAYGPDLPRAVDEQYPLGAHTLPYAIHKREADVVVQARAPRLGACSTYLLRPHIFVGASMQNYLVGALRGTPSGRGRIAERWRAKGRRLPLLLPFGKQYPEARFQFLHVDDMARLVAWLLHHVEERRGLNILNVAGRGAPVTIARAAAIAGSKTVRLPGRALCRAVLRLLWQMGISGIPPEALPYMLGTYLMDCSRLEQMLGADYTRVMRFTVEDALRDTFGAAAETPVSANELQQTVAR</sequence>
<dbReference type="EMBL" id="JACPNR010000010">
    <property type="protein sequence ID" value="MBI2678801.1"/>
    <property type="molecule type" value="Genomic_DNA"/>
</dbReference>
<dbReference type="Proteomes" id="UP000779809">
    <property type="component" value="Unassembled WGS sequence"/>
</dbReference>
<dbReference type="Gene3D" id="3.40.50.720">
    <property type="entry name" value="NAD(P)-binding Rossmann-like Domain"/>
    <property type="match status" value="1"/>
</dbReference>
<dbReference type="SUPFAM" id="SSF51735">
    <property type="entry name" value="NAD(P)-binding Rossmann-fold domains"/>
    <property type="match status" value="1"/>
</dbReference>
<evidence type="ECO:0000313" key="3">
    <source>
        <dbReference type="Proteomes" id="UP000779809"/>
    </source>
</evidence>
<comment type="caution">
    <text evidence="2">The sequence shown here is derived from an EMBL/GenBank/DDBJ whole genome shotgun (WGS) entry which is preliminary data.</text>
</comment>
<accession>A0A932A8S5</accession>
<dbReference type="PANTHER" id="PTHR43245:SF13">
    <property type="entry name" value="UDP-D-APIOSE_UDP-D-XYLOSE SYNTHASE 2"/>
    <property type="match status" value="1"/>
</dbReference>
<dbReference type="PANTHER" id="PTHR43245">
    <property type="entry name" value="BIFUNCTIONAL POLYMYXIN RESISTANCE PROTEIN ARNA"/>
    <property type="match status" value="1"/>
</dbReference>
<dbReference type="InterPro" id="IPR001509">
    <property type="entry name" value="Epimerase_deHydtase"/>
</dbReference>
<name>A0A932A8S5_9BACT</name>
<evidence type="ECO:0000259" key="1">
    <source>
        <dbReference type="Pfam" id="PF01370"/>
    </source>
</evidence>